<organism evidence="4 5">
    <name type="scientific">Aquincola tertiaricarbonis</name>
    <dbReference type="NCBI Taxonomy" id="391953"/>
    <lineage>
        <taxon>Bacteria</taxon>
        <taxon>Pseudomonadati</taxon>
        <taxon>Pseudomonadota</taxon>
        <taxon>Betaproteobacteria</taxon>
        <taxon>Burkholderiales</taxon>
        <taxon>Sphaerotilaceae</taxon>
        <taxon>Aquincola</taxon>
    </lineage>
</organism>
<feature type="transmembrane region" description="Helical" evidence="1">
    <location>
        <begin position="228"/>
        <end position="250"/>
    </location>
</feature>
<dbReference type="Pfam" id="PF07695">
    <property type="entry name" value="7TMR-DISM_7TM"/>
    <property type="match status" value="1"/>
</dbReference>
<protein>
    <submittedName>
        <fullName evidence="4">Sensor domain-containing diguanylate cyclase</fullName>
    </submittedName>
</protein>
<dbReference type="Pfam" id="PF07696">
    <property type="entry name" value="7TMR-DISMED2"/>
    <property type="match status" value="1"/>
</dbReference>
<dbReference type="CDD" id="cd01949">
    <property type="entry name" value="GGDEF"/>
    <property type="match status" value="1"/>
</dbReference>
<keyword evidence="5" id="KW-1185">Reference proteome</keyword>
<feature type="signal peptide" evidence="2">
    <location>
        <begin position="1"/>
        <end position="31"/>
    </location>
</feature>
<dbReference type="PANTHER" id="PTHR46663">
    <property type="entry name" value="DIGUANYLATE CYCLASE DGCT-RELATED"/>
    <property type="match status" value="1"/>
</dbReference>
<dbReference type="SMART" id="SM00267">
    <property type="entry name" value="GGDEF"/>
    <property type="match status" value="1"/>
</dbReference>
<dbReference type="EMBL" id="CP097635">
    <property type="protein sequence ID" value="URI06912.1"/>
    <property type="molecule type" value="Genomic_DNA"/>
</dbReference>
<sequence length="591" mass="63859">MPWPVLLRRFPLLLCCLVLVVGLGRASPALAAPGKSATGPVQVDDRSRITLWPAVTLRHDAEHNLPLEEVMAAPGLFQKPVGTPANLGRMPDTLWLRIPLQVAGTAPVQRVFGIDYPPLDRVDVYLVAGGQVLSHVRMGSSLEHELRPLRSRTLAAPLDLPPGASELYVRVWARSSMVLPMTLRTPEAFAEHEARGQLLQGLLAGLAVAMLMYSIAHGVALRDGMFGYYALLLAGNMVFFMSYFGILAQHVWPHAPQLAQEISPQAVLIAVFGGSAFMSRALAVGEVSRWAARLLQLLGWIALAGLAAYHLGWMDFRAVQGLATLMGLLPTCIALPIAVLRARRGDRTATVMVLGWSVFLVGTAALVGTILGKLQPTFWALHLYPLATMCEMAVWMVVLALRVQAIHRHAERARVETHRLRDLAHTDALTGLPNRRGLHDRMLPALAESTPDQLLAVYLLDLDGFKPVNDHYGHDVGDALLVAVGQRLQAELRTTDVVARVGGDEFVVLAAGLVDAEAAHALSQKLLQAFDAPFMAAGHTCQVGLTIGYALAPLDGSDADELIKRADAAMYAGKQAGRRRAQRGGRMMAAA</sequence>
<reference evidence="4" key="1">
    <citation type="submission" date="2022-05" db="EMBL/GenBank/DDBJ databases">
        <title>An RpoN-dependent PEP-CTERM gene is involved in floc formation of an Aquincola tertiaricarbonis strain.</title>
        <authorList>
            <person name="Qiu D."/>
            <person name="Xia M."/>
        </authorList>
    </citation>
    <scope>NUCLEOTIDE SEQUENCE</scope>
    <source>
        <strain evidence="4">RN12</strain>
    </source>
</reference>
<dbReference type="InterPro" id="IPR011623">
    <property type="entry name" value="7TMR_DISM_rcpt_extracell_dom1"/>
</dbReference>
<keyword evidence="2" id="KW-0732">Signal</keyword>
<feature type="chain" id="PRO_5046171845" evidence="2">
    <location>
        <begin position="32"/>
        <end position="591"/>
    </location>
</feature>
<dbReference type="RefSeq" id="WP_250195177.1">
    <property type="nucleotide sequence ID" value="NZ_CP097635.1"/>
</dbReference>
<feature type="transmembrane region" description="Helical" evidence="1">
    <location>
        <begin position="262"/>
        <end position="282"/>
    </location>
</feature>
<keyword evidence="1" id="KW-0812">Transmembrane</keyword>
<accession>A0ABY4S4V6</accession>
<feature type="transmembrane region" description="Helical" evidence="1">
    <location>
        <begin position="351"/>
        <end position="371"/>
    </location>
</feature>
<dbReference type="Proteomes" id="UP001056201">
    <property type="component" value="Chromosome 1"/>
</dbReference>
<name>A0ABY4S4V6_AQUTE</name>
<dbReference type="InterPro" id="IPR029787">
    <property type="entry name" value="Nucleotide_cyclase"/>
</dbReference>
<dbReference type="InterPro" id="IPR011622">
    <property type="entry name" value="7TMR_DISM_rcpt_extracell_dom2"/>
</dbReference>
<evidence type="ECO:0000256" key="2">
    <source>
        <dbReference type="SAM" id="SignalP"/>
    </source>
</evidence>
<dbReference type="Gene3D" id="3.30.70.270">
    <property type="match status" value="1"/>
</dbReference>
<feature type="transmembrane region" description="Helical" evidence="1">
    <location>
        <begin position="318"/>
        <end position="339"/>
    </location>
</feature>
<dbReference type="Gene3D" id="2.60.40.2380">
    <property type="match status" value="1"/>
</dbReference>
<evidence type="ECO:0000313" key="5">
    <source>
        <dbReference type="Proteomes" id="UP001056201"/>
    </source>
</evidence>
<feature type="transmembrane region" description="Helical" evidence="1">
    <location>
        <begin position="198"/>
        <end position="216"/>
    </location>
</feature>
<dbReference type="InterPro" id="IPR052163">
    <property type="entry name" value="DGC-Regulatory_Protein"/>
</dbReference>
<feature type="transmembrane region" description="Helical" evidence="1">
    <location>
        <begin position="294"/>
        <end position="312"/>
    </location>
</feature>
<dbReference type="SUPFAM" id="SSF55073">
    <property type="entry name" value="Nucleotide cyclase"/>
    <property type="match status" value="1"/>
</dbReference>
<dbReference type="InterPro" id="IPR000160">
    <property type="entry name" value="GGDEF_dom"/>
</dbReference>
<evidence type="ECO:0000256" key="1">
    <source>
        <dbReference type="SAM" id="Phobius"/>
    </source>
</evidence>
<dbReference type="NCBIfam" id="TIGR00254">
    <property type="entry name" value="GGDEF"/>
    <property type="match status" value="1"/>
</dbReference>
<feature type="transmembrane region" description="Helical" evidence="1">
    <location>
        <begin position="383"/>
        <end position="403"/>
    </location>
</feature>
<dbReference type="Pfam" id="PF00990">
    <property type="entry name" value="GGDEF"/>
    <property type="match status" value="1"/>
</dbReference>
<proteinExistence type="predicted"/>
<evidence type="ECO:0000259" key="3">
    <source>
        <dbReference type="PROSITE" id="PS50887"/>
    </source>
</evidence>
<dbReference type="PANTHER" id="PTHR46663:SF3">
    <property type="entry name" value="SLL0267 PROTEIN"/>
    <property type="match status" value="1"/>
</dbReference>
<gene>
    <name evidence="4" type="ORF">MW290_13545</name>
</gene>
<feature type="domain" description="GGDEF" evidence="3">
    <location>
        <begin position="453"/>
        <end position="586"/>
    </location>
</feature>
<keyword evidence="1" id="KW-0472">Membrane</keyword>
<dbReference type="InterPro" id="IPR043128">
    <property type="entry name" value="Rev_trsase/Diguanyl_cyclase"/>
</dbReference>
<keyword evidence="1" id="KW-1133">Transmembrane helix</keyword>
<dbReference type="PROSITE" id="PS50887">
    <property type="entry name" value="GGDEF"/>
    <property type="match status" value="1"/>
</dbReference>
<evidence type="ECO:0000313" key="4">
    <source>
        <dbReference type="EMBL" id="URI06912.1"/>
    </source>
</evidence>